<evidence type="ECO:0008006" key="3">
    <source>
        <dbReference type="Google" id="ProtNLM"/>
    </source>
</evidence>
<evidence type="ECO:0000313" key="2">
    <source>
        <dbReference type="Proteomes" id="UP000325395"/>
    </source>
</evidence>
<organism evidence="1 2">
    <name type="scientific">Aspergillus pseudocaelatus</name>
    <dbReference type="NCBI Taxonomy" id="1825620"/>
    <lineage>
        <taxon>Eukaryota</taxon>
        <taxon>Fungi</taxon>
        <taxon>Dikarya</taxon>
        <taxon>Ascomycota</taxon>
        <taxon>Pezizomycotina</taxon>
        <taxon>Eurotiomycetes</taxon>
        <taxon>Eurotiomycetidae</taxon>
        <taxon>Eurotiales</taxon>
        <taxon>Aspergillaceae</taxon>
        <taxon>Aspergillus</taxon>
        <taxon>Aspergillus subgen. Circumdati</taxon>
    </lineage>
</organism>
<sequence length="78" mass="8942">MQHTFTKQIYMVFALALARSNVMSMVGRHIIIARSANATSNPLFRCLSSSQWYWYQSLGRASSIIDGRTRACYFCSRL</sequence>
<proteinExistence type="predicted"/>
<reference evidence="1 2" key="1">
    <citation type="submission" date="2019-04" db="EMBL/GenBank/DDBJ databases">
        <authorList>
            <consortium name="DOE Joint Genome Institute"/>
            <person name="Mondo S."/>
            <person name="Kjaerbolling I."/>
            <person name="Vesth T."/>
            <person name="Frisvad J.C."/>
            <person name="Nybo J.L."/>
            <person name="Theobald S."/>
            <person name="Kildgaard S."/>
            <person name="Isbrandt T."/>
            <person name="Kuo A."/>
            <person name="Sato A."/>
            <person name="Lyhne E.K."/>
            <person name="Kogle M.E."/>
            <person name="Wiebenga A."/>
            <person name="Kun R.S."/>
            <person name="Lubbers R.J."/>
            <person name="Makela M.R."/>
            <person name="Barry K."/>
            <person name="Chovatia M."/>
            <person name="Clum A."/>
            <person name="Daum C."/>
            <person name="Haridas S."/>
            <person name="He G."/>
            <person name="LaButti K."/>
            <person name="Lipzen A."/>
            <person name="Riley R."/>
            <person name="Salamov A."/>
            <person name="Simmons B.A."/>
            <person name="Magnuson J.K."/>
            <person name="Henrissat B."/>
            <person name="Mortensen U.H."/>
            <person name="Larsen T.O."/>
            <person name="Devries R.P."/>
            <person name="Grigoriev I.V."/>
            <person name="Machida M."/>
            <person name="Baker S.E."/>
            <person name="Andersen M.R."/>
            <person name="Cantor M.N."/>
            <person name="Hua S.X."/>
        </authorList>
    </citation>
    <scope>NUCLEOTIDE SEQUENCE [LARGE SCALE GENOMIC DNA]</scope>
    <source>
        <strain evidence="1 2">CBS 117616</strain>
    </source>
</reference>
<gene>
    <name evidence="1" type="ORF">BDV36DRAFT_277369</name>
</gene>
<keyword evidence="2" id="KW-1185">Reference proteome</keyword>
<dbReference type="Proteomes" id="UP000325395">
    <property type="component" value="Unassembled WGS sequence"/>
</dbReference>
<name>A0ABQ6W0B6_9EURO</name>
<accession>A0ABQ6W0B6</accession>
<protein>
    <recommendedName>
        <fullName evidence="3">Secreted protein</fullName>
    </recommendedName>
</protein>
<dbReference type="EMBL" id="ML735929">
    <property type="protein sequence ID" value="KAE8410595.1"/>
    <property type="molecule type" value="Genomic_DNA"/>
</dbReference>
<evidence type="ECO:0000313" key="1">
    <source>
        <dbReference type="EMBL" id="KAE8410595.1"/>
    </source>
</evidence>